<dbReference type="InterPro" id="IPR000182">
    <property type="entry name" value="GNAT_dom"/>
</dbReference>
<protein>
    <submittedName>
        <fullName evidence="2">GNAT family N-acetyltransferase</fullName>
    </submittedName>
</protein>
<dbReference type="AlphaFoldDB" id="A0A2S5ADK0"/>
<evidence type="ECO:0000259" key="1">
    <source>
        <dbReference type="PROSITE" id="PS51186"/>
    </source>
</evidence>
<evidence type="ECO:0000313" key="3">
    <source>
        <dbReference type="Proteomes" id="UP000237310"/>
    </source>
</evidence>
<feature type="domain" description="N-acetyltransferase" evidence="1">
    <location>
        <begin position="10"/>
        <end position="173"/>
    </location>
</feature>
<gene>
    <name evidence="2" type="ORF">C3L50_03870</name>
</gene>
<proteinExistence type="predicted"/>
<dbReference type="PROSITE" id="PS51186">
    <property type="entry name" value="GNAT"/>
    <property type="match status" value="1"/>
</dbReference>
<dbReference type="InterPro" id="IPR051531">
    <property type="entry name" value="N-acetyltransferase"/>
</dbReference>
<dbReference type="PANTHER" id="PTHR43792:SF16">
    <property type="entry name" value="N-ACETYLTRANSFERASE DOMAIN-CONTAINING PROTEIN"/>
    <property type="match status" value="1"/>
</dbReference>
<accession>A0A2S5ADK0</accession>
<dbReference type="PANTHER" id="PTHR43792">
    <property type="entry name" value="GNAT FAMILY, PUTATIVE (AFU_ORTHOLOGUE AFUA_3G00765)-RELATED-RELATED"/>
    <property type="match status" value="1"/>
</dbReference>
<name>A0A2S5ADK0_9FLAO</name>
<keyword evidence="2" id="KW-0808">Transferase</keyword>
<organism evidence="2 3">
    <name type="scientific">Flavobacterium alvei</name>
    <dbReference type="NCBI Taxonomy" id="2080416"/>
    <lineage>
        <taxon>Bacteria</taxon>
        <taxon>Pseudomonadati</taxon>
        <taxon>Bacteroidota</taxon>
        <taxon>Flavobacteriia</taxon>
        <taxon>Flavobacteriales</taxon>
        <taxon>Flavobacteriaceae</taxon>
        <taxon>Flavobacterium</taxon>
    </lineage>
</organism>
<dbReference type="Proteomes" id="UP000237310">
    <property type="component" value="Unassembled WGS sequence"/>
</dbReference>
<dbReference type="RefSeq" id="WP_103804830.1">
    <property type="nucleotide sequence ID" value="NZ_PQVG01000002.1"/>
</dbReference>
<comment type="caution">
    <text evidence="2">The sequence shown here is derived from an EMBL/GenBank/DDBJ whole genome shotgun (WGS) entry which is preliminary data.</text>
</comment>
<dbReference type="SUPFAM" id="SSF55729">
    <property type="entry name" value="Acyl-CoA N-acyltransferases (Nat)"/>
    <property type="match status" value="1"/>
</dbReference>
<evidence type="ECO:0000313" key="2">
    <source>
        <dbReference type="EMBL" id="POY40644.1"/>
    </source>
</evidence>
<dbReference type="GO" id="GO:0016747">
    <property type="term" value="F:acyltransferase activity, transferring groups other than amino-acyl groups"/>
    <property type="evidence" value="ECO:0007669"/>
    <property type="project" value="InterPro"/>
</dbReference>
<sequence length="176" mass="20743">MKLILETDRLILREFLLSDAEAFFAMDSNPNVHQYLWNKPVQKMEETIEIIEFVRKQYTENGIGRFAMILKETNEFIGWAGLKFNTEIVNNKTNFYDIGYRLDEKFWGKGYASEATFAWLKYAFETMNIKTIEAAAHTENGASNRILQKIGMQMTEQYLEDGISWNWYQLENNNSF</sequence>
<dbReference type="EMBL" id="PQVG01000002">
    <property type="protein sequence ID" value="POY40644.1"/>
    <property type="molecule type" value="Genomic_DNA"/>
</dbReference>
<dbReference type="InterPro" id="IPR016181">
    <property type="entry name" value="Acyl_CoA_acyltransferase"/>
</dbReference>
<reference evidence="2 3" key="1">
    <citation type="submission" date="2018-01" db="EMBL/GenBank/DDBJ databases">
        <authorList>
            <person name="Gaut B.S."/>
            <person name="Morton B.R."/>
            <person name="Clegg M.T."/>
            <person name="Duvall M.R."/>
        </authorList>
    </citation>
    <scope>NUCLEOTIDE SEQUENCE [LARGE SCALE GENOMIC DNA]</scope>
    <source>
        <strain evidence="2 3">HR-AY</strain>
    </source>
</reference>
<dbReference type="Gene3D" id="3.40.630.30">
    <property type="match status" value="1"/>
</dbReference>
<keyword evidence="3" id="KW-1185">Reference proteome</keyword>
<dbReference type="OrthoDB" id="9788916at2"/>
<dbReference type="Pfam" id="PF13302">
    <property type="entry name" value="Acetyltransf_3"/>
    <property type="match status" value="1"/>
</dbReference>